<evidence type="ECO:0000256" key="5">
    <source>
        <dbReference type="SAM" id="Phobius"/>
    </source>
</evidence>
<dbReference type="SMART" id="SM00220">
    <property type="entry name" value="S_TKc"/>
    <property type="match status" value="1"/>
</dbReference>
<organism evidence="7 8">
    <name type="scientific">Shewanella salipaludis</name>
    <dbReference type="NCBI Taxonomy" id="2723052"/>
    <lineage>
        <taxon>Bacteria</taxon>
        <taxon>Pseudomonadati</taxon>
        <taxon>Pseudomonadota</taxon>
        <taxon>Gammaproteobacteria</taxon>
        <taxon>Alteromonadales</taxon>
        <taxon>Shewanellaceae</taxon>
        <taxon>Shewanella</taxon>
    </lineage>
</organism>
<evidence type="ECO:0000256" key="2">
    <source>
        <dbReference type="ARBA" id="ARBA00022741"/>
    </source>
</evidence>
<keyword evidence="5" id="KW-0472">Membrane</keyword>
<dbReference type="InterPro" id="IPR000719">
    <property type="entry name" value="Prot_kinase_dom"/>
</dbReference>
<dbReference type="AlphaFoldDB" id="A0A972FVG9"/>
<dbReference type="Pfam" id="PF00069">
    <property type="entry name" value="Pkinase"/>
    <property type="match status" value="1"/>
</dbReference>
<dbReference type="SUPFAM" id="SSF56112">
    <property type="entry name" value="Protein kinase-like (PK-like)"/>
    <property type="match status" value="1"/>
</dbReference>
<evidence type="ECO:0000256" key="1">
    <source>
        <dbReference type="ARBA" id="ARBA00022679"/>
    </source>
</evidence>
<evidence type="ECO:0000256" key="4">
    <source>
        <dbReference type="ARBA" id="ARBA00022840"/>
    </source>
</evidence>
<reference evidence="7" key="1">
    <citation type="submission" date="2020-04" db="EMBL/GenBank/DDBJ databases">
        <title>Description of Shewanella salipaludis sp. nov., isolated from a salt marsh.</title>
        <authorList>
            <person name="Park S."/>
            <person name="Yoon J.-H."/>
        </authorList>
    </citation>
    <scope>NUCLEOTIDE SEQUENCE</scope>
    <source>
        <strain evidence="7">SHSM-M6</strain>
    </source>
</reference>
<dbReference type="GO" id="GO:0004674">
    <property type="term" value="F:protein serine/threonine kinase activity"/>
    <property type="evidence" value="ECO:0007669"/>
    <property type="project" value="TreeGrafter"/>
</dbReference>
<dbReference type="GO" id="GO:0005524">
    <property type="term" value="F:ATP binding"/>
    <property type="evidence" value="ECO:0007669"/>
    <property type="project" value="UniProtKB-KW"/>
</dbReference>
<keyword evidence="8" id="KW-1185">Reference proteome</keyword>
<dbReference type="PANTHER" id="PTHR43289:SF6">
    <property type="entry name" value="SERINE_THREONINE-PROTEIN KINASE NEKL-3"/>
    <property type="match status" value="1"/>
</dbReference>
<dbReference type="SMART" id="SM00028">
    <property type="entry name" value="TPR"/>
    <property type="match status" value="4"/>
</dbReference>
<dbReference type="Proteomes" id="UP000737113">
    <property type="component" value="Unassembled WGS sequence"/>
</dbReference>
<dbReference type="Gene3D" id="3.30.200.20">
    <property type="entry name" value="Phosphorylase Kinase, domain 1"/>
    <property type="match status" value="1"/>
</dbReference>
<name>A0A972FVG9_9GAMM</name>
<accession>A0A972FVG9</accession>
<evidence type="ECO:0000313" key="8">
    <source>
        <dbReference type="Proteomes" id="UP000737113"/>
    </source>
</evidence>
<feature type="domain" description="Protein kinase" evidence="6">
    <location>
        <begin position="8"/>
        <end position="245"/>
    </location>
</feature>
<dbReference type="Gene3D" id="1.10.510.10">
    <property type="entry name" value="Transferase(Phosphotransferase) domain 1"/>
    <property type="match status" value="1"/>
</dbReference>
<dbReference type="PROSITE" id="PS50011">
    <property type="entry name" value="PROTEIN_KINASE_DOM"/>
    <property type="match status" value="1"/>
</dbReference>
<dbReference type="InterPro" id="IPR019734">
    <property type="entry name" value="TPR_rpt"/>
</dbReference>
<keyword evidence="5" id="KW-1133">Transmembrane helix</keyword>
<dbReference type="RefSeq" id="WP_169565083.1">
    <property type="nucleotide sequence ID" value="NZ_JAAXYH010000011.1"/>
</dbReference>
<protein>
    <submittedName>
        <fullName evidence="7">Protein kinase</fullName>
    </submittedName>
</protein>
<keyword evidence="5" id="KW-0812">Transmembrane</keyword>
<gene>
    <name evidence="7" type="ORF">HC757_14440</name>
</gene>
<sequence>MLTRVRHYRIEKCLARGGMGSVYLAYDEKLSRHVALKLLDTDQGARQQSLQEARALARLNHPHVVQIYEVIEGESPGLVMEYIKGHDLLTLQRQQILSLPQKLQILSQIAAALAAAHKAGILHCDIKPSNILICDRLQAKLCDFGLAQQPQDAPPSYGSQPYMSPEQRQGKALDERSELFSFAVMAFELLAKRHPFSDADKPRAMDAAGIIPALPAELISLLNKLLDANPGRRGYNSEQVAEVLARIYRDLEFQAQLSQQTMAIPAAKPPRLQGTLTLWGLGGLGLLLCLGLGYAGLDYWRSHRANRYVLVLEPRFDQPTTQEQQLLLQATIDDALRQAVLHTRGTTLISRSELNQNHDNLTQLAQLTGATDIVDTEINCRVQPCQIKLSRLEPKQLSVLGQVNWPSLSNLDNYSLFQTTQSHWARLFQGLDMQPDKLTMSAVEYQEYLAIYRLSFNTLDAGLLARLDTLLERNPYITAAYSLYREHALKLYHSSEDSALLQRLAQRLDKSPGSYKTSVFYAVDRFWLALSQQDYRDAEQYREKALELGLDPAHAAALGGHLALYQDQYRQAREQYLLAHSLRHDTASLMNLAITEIALGEASQAQQRLTQILGIQPQNWSANVNLGIIYLTHGPVRDAIARFEAVLAQSEDPEILSYLGLAQLIGGQQSEALASMRRSVALSPDVATYRLNLADAELVSGNQVQAEQHYQAVLHLSPQTPLSVGEWLERAQASLHLGSTVAAMRALNEAQKLAPADTNVAYVAALIGSKTGNLDSALVQMEQALASGLAKEWFTLPWFTPLQQREEFAALLQRY</sequence>
<keyword evidence="3 7" id="KW-0418">Kinase</keyword>
<dbReference type="Pfam" id="PF13432">
    <property type="entry name" value="TPR_16"/>
    <property type="match status" value="2"/>
</dbReference>
<evidence type="ECO:0000259" key="6">
    <source>
        <dbReference type="PROSITE" id="PS50011"/>
    </source>
</evidence>
<dbReference type="InterPro" id="IPR011990">
    <property type="entry name" value="TPR-like_helical_dom_sf"/>
</dbReference>
<proteinExistence type="predicted"/>
<dbReference type="SUPFAM" id="SSF48452">
    <property type="entry name" value="TPR-like"/>
    <property type="match status" value="1"/>
</dbReference>
<dbReference type="CDD" id="cd14014">
    <property type="entry name" value="STKc_PknB_like"/>
    <property type="match status" value="1"/>
</dbReference>
<dbReference type="PANTHER" id="PTHR43289">
    <property type="entry name" value="MITOGEN-ACTIVATED PROTEIN KINASE KINASE KINASE 20-RELATED"/>
    <property type="match status" value="1"/>
</dbReference>
<dbReference type="PROSITE" id="PS00108">
    <property type="entry name" value="PROTEIN_KINASE_ST"/>
    <property type="match status" value="1"/>
</dbReference>
<keyword evidence="4" id="KW-0067">ATP-binding</keyword>
<dbReference type="Gene3D" id="1.25.40.10">
    <property type="entry name" value="Tetratricopeptide repeat domain"/>
    <property type="match status" value="2"/>
</dbReference>
<feature type="transmembrane region" description="Helical" evidence="5">
    <location>
        <begin position="276"/>
        <end position="297"/>
    </location>
</feature>
<dbReference type="InterPro" id="IPR008271">
    <property type="entry name" value="Ser/Thr_kinase_AS"/>
</dbReference>
<evidence type="ECO:0000256" key="3">
    <source>
        <dbReference type="ARBA" id="ARBA00022777"/>
    </source>
</evidence>
<dbReference type="EMBL" id="JAAXYH010000011">
    <property type="protein sequence ID" value="NMH66357.1"/>
    <property type="molecule type" value="Genomic_DNA"/>
</dbReference>
<comment type="caution">
    <text evidence="7">The sequence shown here is derived from an EMBL/GenBank/DDBJ whole genome shotgun (WGS) entry which is preliminary data.</text>
</comment>
<dbReference type="InterPro" id="IPR011009">
    <property type="entry name" value="Kinase-like_dom_sf"/>
</dbReference>
<keyword evidence="1" id="KW-0808">Transferase</keyword>
<keyword evidence="2" id="KW-0547">Nucleotide-binding</keyword>
<evidence type="ECO:0000313" key="7">
    <source>
        <dbReference type="EMBL" id="NMH66357.1"/>
    </source>
</evidence>